<dbReference type="Gene3D" id="1.25.40.20">
    <property type="entry name" value="Ankyrin repeat-containing domain"/>
    <property type="match status" value="1"/>
</dbReference>
<gene>
    <name evidence="1" type="ORF">ACFOKF_22875</name>
</gene>
<sequence length="88" mass="9385">MTPGMSNDPRQPLSSAERLQSLLFEEARLGRDDMIAALLQAGGDIEAVDEKGHSSLILASYHGHETTTDLLLSLGAAPDGVANEEILR</sequence>
<dbReference type="InterPro" id="IPR036770">
    <property type="entry name" value="Ankyrin_rpt-contain_sf"/>
</dbReference>
<reference evidence="2" key="1">
    <citation type="journal article" date="2019" name="Int. J. Syst. Evol. Microbiol.">
        <title>The Global Catalogue of Microorganisms (GCM) 10K type strain sequencing project: providing services to taxonomists for standard genome sequencing and annotation.</title>
        <authorList>
            <consortium name="The Broad Institute Genomics Platform"/>
            <consortium name="The Broad Institute Genome Sequencing Center for Infectious Disease"/>
            <person name="Wu L."/>
            <person name="Ma J."/>
        </authorList>
    </citation>
    <scope>NUCLEOTIDE SEQUENCE [LARGE SCALE GENOMIC DNA]</scope>
    <source>
        <strain evidence="2">CCM 7491</strain>
    </source>
</reference>
<dbReference type="RefSeq" id="WP_380798901.1">
    <property type="nucleotide sequence ID" value="NZ_JBHRVU010000005.1"/>
</dbReference>
<dbReference type="Proteomes" id="UP001595681">
    <property type="component" value="Unassembled WGS sequence"/>
</dbReference>
<comment type="caution">
    <text evidence="1">The sequence shown here is derived from an EMBL/GenBank/DDBJ whole genome shotgun (WGS) entry which is preliminary data.</text>
</comment>
<accession>A0ABV7NP99</accession>
<protein>
    <recommendedName>
        <fullName evidence="3">Ankyrin repeat domain-containing protein</fullName>
    </recommendedName>
</protein>
<keyword evidence="2" id="KW-1185">Reference proteome</keyword>
<name>A0ABV7NP99_9SPHN</name>
<evidence type="ECO:0008006" key="3">
    <source>
        <dbReference type="Google" id="ProtNLM"/>
    </source>
</evidence>
<dbReference type="EMBL" id="JBHRVU010000005">
    <property type="protein sequence ID" value="MFC3443996.1"/>
    <property type="molecule type" value="Genomic_DNA"/>
</dbReference>
<evidence type="ECO:0000313" key="1">
    <source>
        <dbReference type="EMBL" id="MFC3443996.1"/>
    </source>
</evidence>
<dbReference type="SUPFAM" id="SSF48403">
    <property type="entry name" value="Ankyrin repeat"/>
    <property type="match status" value="1"/>
</dbReference>
<proteinExistence type="predicted"/>
<evidence type="ECO:0000313" key="2">
    <source>
        <dbReference type="Proteomes" id="UP001595681"/>
    </source>
</evidence>
<organism evidence="1 2">
    <name type="scientific">Sphingobium rhizovicinum</name>
    <dbReference type="NCBI Taxonomy" id="432308"/>
    <lineage>
        <taxon>Bacteria</taxon>
        <taxon>Pseudomonadati</taxon>
        <taxon>Pseudomonadota</taxon>
        <taxon>Alphaproteobacteria</taxon>
        <taxon>Sphingomonadales</taxon>
        <taxon>Sphingomonadaceae</taxon>
        <taxon>Sphingobium</taxon>
    </lineage>
</organism>